<accession>X0VV46</accession>
<organism evidence="1">
    <name type="scientific">marine sediment metagenome</name>
    <dbReference type="NCBI Taxonomy" id="412755"/>
    <lineage>
        <taxon>unclassified sequences</taxon>
        <taxon>metagenomes</taxon>
        <taxon>ecological metagenomes</taxon>
    </lineage>
</organism>
<dbReference type="NCBIfam" id="TIGR01409">
    <property type="entry name" value="TAT_signal_seq"/>
    <property type="match status" value="1"/>
</dbReference>
<dbReference type="InterPro" id="IPR019546">
    <property type="entry name" value="TAT_signal_bac_arc"/>
</dbReference>
<sequence length="152" mass="16278">MSHKRKSLTRRDFLRGTLGVTVGTSLIGTKWLKARGKASGSSLVTLVRDKGAMDASNNVNPEVLKTMLDQTLFKLTGKKTTKDAWLSLVKPEDTIGLVPTPHLNPTHQEVVDAVKSSLIDAGIPEEKILNAQGGPDKPKTCTALIALPALKA</sequence>
<reference evidence="1" key="1">
    <citation type="journal article" date="2014" name="Front. Microbiol.">
        <title>High frequency of phylogenetically diverse reductive dehalogenase-homologous genes in deep subseafloor sedimentary metagenomes.</title>
        <authorList>
            <person name="Kawai M."/>
            <person name="Futagami T."/>
            <person name="Toyoda A."/>
            <person name="Takaki Y."/>
            <person name="Nishi S."/>
            <person name="Hori S."/>
            <person name="Arai W."/>
            <person name="Tsubouchi T."/>
            <person name="Morono Y."/>
            <person name="Uchiyama I."/>
            <person name="Ito T."/>
            <person name="Fujiyama A."/>
            <person name="Inagaki F."/>
            <person name="Takami H."/>
        </authorList>
    </citation>
    <scope>NUCLEOTIDE SEQUENCE</scope>
    <source>
        <strain evidence="1">Expedition CK06-06</strain>
    </source>
</reference>
<name>X0VV46_9ZZZZ</name>
<dbReference type="EMBL" id="BARS01039030">
    <property type="protein sequence ID" value="GAG14967.1"/>
    <property type="molecule type" value="Genomic_DNA"/>
</dbReference>
<dbReference type="AlphaFoldDB" id="X0VV46"/>
<proteinExistence type="predicted"/>
<dbReference type="InterPro" id="IPR006311">
    <property type="entry name" value="TAT_signal"/>
</dbReference>
<evidence type="ECO:0000313" key="1">
    <source>
        <dbReference type="EMBL" id="GAG14967.1"/>
    </source>
</evidence>
<comment type="caution">
    <text evidence="1">The sequence shown here is derived from an EMBL/GenBank/DDBJ whole genome shotgun (WGS) entry which is preliminary data.</text>
</comment>
<dbReference type="PROSITE" id="PS51318">
    <property type="entry name" value="TAT"/>
    <property type="match status" value="1"/>
</dbReference>
<gene>
    <name evidence="1" type="ORF">S01H1_59655</name>
</gene>
<feature type="non-terminal residue" evidence="1">
    <location>
        <position position="152"/>
    </location>
</feature>
<protein>
    <submittedName>
        <fullName evidence="1">Uncharacterized protein</fullName>
    </submittedName>
</protein>